<dbReference type="GO" id="GO:0046983">
    <property type="term" value="F:protein dimerization activity"/>
    <property type="evidence" value="ECO:0007669"/>
    <property type="project" value="InterPro"/>
</dbReference>
<keyword evidence="4" id="KW-0539">Nucleus</keyword>
<feature type="coiled-coil region" evidence="5">
    <location>
        <begin position="86"/>
        <end position="137"/>
    </location>
</feature>
<dbReference type="AlphaFoldDB" id="A0A3M6TNW2"/>
<gene>
    <name evidence="7" type="ORF">pdam_00001833</name>
</gene>
<sequence length="145" mass="16274">MEVVYVLSNSVALNRKLDAPRTARDEKRRATHNEVERRRRDKINSWINKLAKVVPECCTEQAKAGQAGGAQNISKGGILSKTVDYINELKLHNARMAEAIKDAERVTIDTELLRQQVEELRQENALLRAQLQQNGVELATTGQAV</sequence>
<evidence type="ECO:0000259" key="6">
    <source>
        <dbReference type="PROSITE" id="PS50888"/>
    </source>
</evidence>
<reference evidence="7 8" key="1">
    <citation type="journal article" date="2018" name="Sci. Rep.">
        <title>Comparative analysis of the Pocillopora damicornis genome highlights role of immune system in coral evolution.</title>
        <authorList>
            <person name="Cunning R."/>
            <person name="Bay R.A."/>
            <person name="Gillette P."/>
            <person name="Baker A.C."/>
            <person name="Traylor-Knowles N."/>
        </authorList>
    </citation>
    <scope>NUCLEOTIDE SEQUENCE [LARGE SCALE GENOMIC DNA]</scope>
    <source>
        <strain evidence="7">RSMAS</strain>
        <tissue evidence="7">Whole animal</tissue>
    </source>
</reference>
<dbReference type="InterPro" id="IPR036638">
    <property type="entry name" value="HLH_DNA-bd_sf"/>
</dbReference>
<organism evidence="7 8">
    <name type="scientific">Pocillopora damicornis</name>
    <name type="common">Cauliflower coral</name>
    <name type="synonym">Millepora damicornis</name>
    <dbReference type="NCBI Taxonomy" id="46731"/>
    <lineage>
        <taxon>Eukaryota</taxon>
        <taxon>Metazoa</taxon>
        <taxon>Cnidaria</taxon>
        <taxon>Anthozoa</taxon>
        <taxon>Hexacorallia</taxon>
        <taxon>Scleractinia</taxon>
        <taxon>Astrocoeniina</taxon>
        <taxon>Pocilloporidae</taxon>
        <taxon>Pocillopora</taxon>
    </lineage>
</organism>
<dbReference type="EMBL" id="RCHS01003247">
    <property type="protein sequence ID" value="RMX42991.1"/>
    <property type="molecule type" value="Genomic_DNA"/>
</dbReference>
<dbReference type="GO" id="GO:0000978">
    <property type="term" value="F:RNA polymerase II cis-regulatory region sequence-specific DNA binding"/>
    <property type="evidence" value="ECO:0007669"/>
    <property type="project" value="TreeGrafter"/>
</dbReference>
<evidence type="ECO:0000256" key="4">
    <source>
        <dbReference type="ARBA" id="ARBA00023242"/>
    </source>
</evidence>
<dbReference type="PROSITE" id="PS50888">
    <property type="entry name" value="BHLH"/>
    <property type="match status" value="1"/>
</dbReference>
<dbReference type="InterPro" id="IPR051732">
    <property type="entry name" value="USF"/>
</dbReference>
<dbReference type="SMART" id="SM00353">
    <property type="entry name" value="HLH"/>
    <property type="match status" value="1"/>
</dbReference>
<feature type="domain" description="BHLH" evidence="6">
    <location>
        <begin position="27"/>
        <end position="89"/>
    </location>
</feature>
<dbReference type="PANTHER" id="PTHR46117">
    <property type="entry name" value="FI24210P1"/>
    <property type="match status" value="1"/>
</dbReference>
<dbReference type="Gene3D" id="4.10.280.10">
    <property type="entry name" value="Helix-loop-helix DNA-binding domain"/>
    <property type="match status" value="1"/>
</dbReference>
<keyword evidence="2" id="KW-0805">Transcription regulation</keyword>
<dbReference type="OrthoDB" id="690068at2759"/>
<evidence type="ECO:0000256" key="2">
    <source>
        <dbReference type="ARBA" id="ARBA00023015"/>
    </source>
</evidence>
<evidence type="ECO:0000256" key="5">
    <source>
        <dbReference type="SAM" id="Coils"/>
    </source>
</evidence>
<evidence type="ECO:0000313" key="7">
    <source>
        <dbReference type="EMBL" id="RMX42991.1"/>
    </source>
</evidence>
<keyword evidence="3" id="KW-0804">Transcription</keyword>
<comment type="caution">
    <text evidence="7">The sequence shown here is derived from an EMBL/GenBank/DDBJ whole genome shotgun (WGS) entry which is preliminary data.</text>
</comment>
<dbReference type="PANTHER" id="PTHR46117:SF3">
    <property type="entry name" value="FI24210P1"/>
    <property type="match status" value="1"/>
</dbReference>
<proteinExistence type="predicted"/>
<keyword evidence="5" id="KW-0175">Coiled coil</keyword>
<dbReference type="STRING" id="46731.A0A3M6TNW2"/>
<comment type="subcellular location">
    <subcellularLocation>
        <location evidence="1">Nucleus</location>
    </subcellularLocation>
</comment>
<keyword evidence="8" id="KW-1185">Reference proteome</keyword>
<evidence type="ECO:0000256" key="1">
    <source>
        <dbReference type="ARBA" id="ARBA00004123"/>
    </source>
</evidence>
<dbReference type="Proteomes" id="UP000275408">
    <property type="component" value="Unassembled WGS sequence"/>
</dbReference>
<dbReference type="SUPFAM" id="SSF47459">
    <property type="entry name" value="HLH, helix-loop-helix DNA-binding domain"/>
    <property type="match status" value="1"/>
</dbReference>
<dbReference type="Pfam" id="PF00010">
    <property type="entry name" value="HLH"/>
    <property type="match status" value="1"/>
</dbReference>
<protein>
    <recommendedName>
        <fullName evidence="6">BHLH domain-containing protein</fullName>
    </recommendedName>
</protein>
<name>A0A3M6TNW2_POCDA</name>
<evidence type="ECO:0000313" key="8">
    <source>
        <dbReference type="Proteomes" id="UP000275408"/>
    </source>
</evidence>
<dbReference type="GO" id="GO:0000981">
    <property type="term" value="F:DNA-binding transcription factor activity, RNA polymerase II-specific"/>
    <property type="evidence" value="ECO:0007669"/>
    <property type="project" value="TreeGrafter"/>
</dbReference>
<accession>A0A3M6TNW2</accession>
<dbReference type="InterPro" id="IPR011598">
    <property type="entry name" value="bHLH_dom"/>
</dbReference>
<dbReference type="GO" id="GO:0005634">
    <property type="term" value="C:nucleus"/>
    <property type="evidence" value="ECO:0007669"/>
    <property type="project" value="UniProtKB-SubCell"/>
</dbReference>
<evidence type="ECO:0000256" key="3">
    <source>
        <dbReference type="ARBA" id="ARBA00023163"/>
    </source>
</evidence>